<dbReference type="SUPFAM" id="SSF55797">
    <property type="entry name" value="PR-1-like"/>
    <property type="match status" value="1"/>
</dbReference>
<gene>
    <name evidence="2" type="ORF">FOT42_000585</name>
</gene>
<dbReference type="PANTHER" id="PTHR31157">
    <property type="entry name" value="SCP DOMAIN-CONTAINING PROTEIN"/>
    <property type="match status" value="1"/>
</dbReference>
<dbReference type="Gene3D" id="3.40.33.10">
    <property type="entry name" value="CAP"/>
    <property type="match status" value="1"/>
</dbReference>
<dbReference type="Proteomes" id="UP000319204">
    <property type="component" value="Unassembled WGS sequence"/>
</dbReference>
<comment type="caution">
    <text evidence="2">The sequence shown here is derived from an EMBL/GenBank/DDBJ whole genome shotgun (WGS) entry which is preliminary data.</text>
</comment>
<evidence type="ECO:0000313" key="3">
    <source>
        <dbReference type="Proteomes" id="UP000319204"/>
    </source>
</evidence>
<reference evidence="2" key="1">
    <citation type="submission" date="2019-10" db="EMBL/GenBank/DDBJ databases">
        <title>Muricauda hadale sp. nov., a piezophilic bacterium isolated from hadopelagic water of the Mariana Trench.</title>
        <authorList>
            <person name="Wei Y."/>
        </authorList>
    </citation>
    <scope>NUCLEOTIDE SEQUENCE [LARGE SCALE GENOMIC DNA]</scope>
    <source>
        <strain evidence="2">MT-229</strain>
    </source>
</reference>
<dbReference type="AlphaFoldDB" id="A0A5N5IXN7"/>
<dbReference type="EMBL" id="VNIK02000001">
    <property type="protein sequence ID" value="KAB5491477.1"/>
    <property type="molecule type" value="Genomic_DNA"/>
</dbReference>
<evidence type="ECO:0000259" key="1">
    <source>
        <dbReference type="Pfam" id="PF00188"/>
    </source>
</evidence>
<dbReference type="InterPro" id="IPR014044">
    <property type="entry name" value="CAP_dom"/>
</dbReference>
<proteinExistence type="predicted"/>
<dbReference type="OrthoDB" id="982527at2"/>
<name>A0A5N5IXN7_9FLAO</name>
<evidence type="ECO:0000313" key="2">
    <source>
        <dbReference type="EMBL" id="KAB5491477.1"/>
    </source>
</evidence>
<protein>
    <submittedName>
        <fullName evidence="2">CAP domain-containing protein</fullName>
    </submittedName>
</protein>
<sequence>MATSHKESLWSLTRGIVGILLHPNLKKVVLKKQKFPLFTLIAFVLFIASCSAPSLEDEVVLSPENMATDIELEIIELVNEYRLSKGLNVLEFDGIAYDYAAQHTEEMISEGKISHDNFDVRSSNLAQDAHADYVSENVGKNYTTAKAIVQAWIKSDTHRKVMEGDFLYTAVSVQADGSGTLYFTQLFYK</sequence>
<dbReference type="CDD" id="cd05379">
    <property type="entry name" value="CAP_bacterial"/>
    <property type="match status" value="1"/>
</dbReference>
<dbReference type="InterPro" id="IPR035940">
    <property type="entry name" value="CAP_sf"/>
</dbReference>
<organism evidence="2 3">
    <name type="scientific">Flagellimonas hadalis</name>
    <dbReference type="NCBI Taxonomy" id="2597517"/>
    <lineage>
        <taxon>Bacteria</taxon>
        <taxon>Pseudomonadati</taxon>
        <taxon>Bacteroidota</taxon>
        <taxon>Flavobacteriia</taxon>
        <taxon>Flavobacteriales</taxon>
        <taxon>Flavobacteriaceae</taxon>
        <taxon>Flagellimonas</taxon>
    </lineage>
</organism>
<keyword evidence="3" id="KW-1185">Reference proteome</keyword>
<accession>A0A5N5IXN7</accession>
<feature type="domain" description="SCP" evidence="1">
    <location>
        <begin position="76"/>
        <end position="187"/>
    </location>
</feature>
<dbReference type="Pfam" id="PF00188">
    <property type="entry name" value="CAP"/>
    <property type="match status" value="1"/>
</dbReference>
<dbReference type="PANTHER" id="PTHR31157:SF1">
    <property type="entry name" value="SCP DOMAIN-CONTAINING PROTEIN"/>
    <property type="match status" value="1"/>
</dbReference>